<evidence type="ECO:0000313" key="1">
    <source>
        <dbReference type="EMBL" id="NOU73106.1"/>
    </source>
</evidence>
<organism evidence="1 2">
    <name type="scientific">Paenibacillus phytorum</name>
    <dbReference type="NCBI Taxonomy" id="2654977"/>
    <lineage>
        <taxon>Bacteria</taxon>
        <taxon>Bacillati</taxon>
        <taxon>Bacillota</taxon>
        <taxon>Bacilli</taxon>
        <taxon>Bacillales</taxon>
        <taxon>Paenibacillaceae</taxon>
        <taxon>Paenibacillus</taxon>
    </lineage>
</organism>
<accession>A0ABX1XX55</accession>
<dbReference type="EMBL" id="WHOA01000116">
    <property type="protein sequence ID" value="NOU73106.1"/>
    <property type="molecule type" value="Genomic_DNA"/>
</dbReference>
<dbReference type="SUPFAM" id="SSF102588">
    <property type="entry name" value="LmbE-like"/>
    <property type="match status" value="1"/>
</dbReference>
<proteinExistence type="predicted"/>
<sequence length="300" mass="34002">MKDDLRYWVASSNLRPYPVDILVFAPHPDDEILGTAGIIMQAIAAGKRVHVVFFTNGDGYPKAASYLLHKRPEELGPADYLELSRVRQLEAYNAAALIGLSPMDLTFLGYPDAGLDRVYNTVGNIPYQQPFTQRSSTYGMLTPDFHSLVYGYPAPYRKDSALRDTMTLISIMQPSEIYVTDAADGHLDHKAANAFVMEAVSLLHYPSTVYTYVIHSGPDSQWPWPRGITPEQPFQAHEFEGKRIPLYLPWPPPVRQPLNLAQAYCKWRALLAYRSQIAVDSEFLQSFIKCEEIFWLPERS</sequence>
<dbReference type="Pfam" id="PF02585">
    <property type="entry name" value="PIG-L"/>
    <property type="match status" value="1"/>
</dbReference>
<dbReference type="InterPro" id="IPR024078">
    <property type="entry name" value="LmbE-like_dom_sf"/>
</dbReference>
<evidence type="ECO:0000313" key="2">
    <source>
        <dbReference type="Proteomes" id="UP000616779"/>
    </source>
</evidence>
<dbReference type="Proteomes" id="UP000616779">
    <property type="component" value="Unassembled WGS sequence"/>
</dbReference>
<evidence type="ECO:0008006" key="3">
    <source>
        <dbReference type="Google" id="ProtNLM"/>
    </source>
</evidence>
<dbReference type="InterPro" id="IPR003737">
    <property type="entry name" value="GlcNAc_PI_deacetylase-related"/>
</dbReference>
<dbReference type="PANTHER" id="PTHR12993:SF29">
    <property type="entry name" value="BLR3841 PROTEIN"/>
    <property type="match status" value="1"/>
</dbReference>
<reference evidence="1 2" key="1">
    <citation type="submission" date="2019-10" db="EMBL/GenBank/DDBJ databases">
        <title>Description of Paenibacillus terrestris sp. nov.</title>
        <authorList>
            <person name="Carlier A."/>
            <person name="Qi S."/>
        </authorList>
    </citation>
    <scope>NUCLEOTIDE SEQUENCE [LARGE SCALE GENOMIC DNA]</scope>
    <source>
        <strain evidence="1 2">LMG 31458</strain>
    </source>
</reference>
<name>A0ABX1XX55_9BACL</name>
<dbReference type="Gene3D" id="3.40.50.10320">
    <property type="entry name" value="LmbE-like"/>
    <property type="match status" value="1"/>
</dbReference>
<dbReference type="RefSeq" id="WP_171644386.1">
    <property type="nucleotide sequence ID" value="NZ_WHOA01000116.1"/>
</dbReference>
<keyword evidence="2" id="KW-1185">Reference proteome</keyword>
<gene>
    <name evidence="1" type="ORF">GC098_17055</name>
</gene>
<dbReference type="PANTHER" id="PTHR12993">
    <property type="entry name" value="N-ACETYLGLUCOSAMINYL-PHOSPHATIDYLINOSITOL DE-N-ACETYLASE-RELATED"/>
    <property type="match status" value="1"/>
</dbReference>
<protein>
    <recommendedName>
        <fullName evidence="3">PIG-L family deacetylase</fullName>
    </recommendedName>
</protein>
<comment type="caution">
    <text evidence="1">The sequence shown here is derived from an EMBL/GenBank/DDBJ whole genome shotgun (WGS) entry which is preliminary data.</text>
</comment>